<evidence type="ECO:0000313" key="3">
    <source>
        <dbReference type="Proteomes" id="UP001485043"/>
    </source>
</evidence>
<sequence length="116" mass="12551">MHDSTFLAPSCRPWQPSAHPSRSHHGVDAFGSGPSAGAVPTQMDVTFAFQRKHSGNSAVGVCDHIKNWQQRLMVVCQGWPTLRQPGQGRLQRVSDVHCDPRSTSTGCDGSQAAIDE</sequence>
<feature type="region of interest" description="Disordered" evidence="1">
    <location>
        <begin position="1"/>
        <end position="37"/>
    </location>
</feature>
<protein>
    <submittedName>
        <fullName evidence="2">Uncharacterized protein</fullName>
    </submittedName>
</protein>
<name>A0AAW1SWP0_9CHLO</name>
<dbReference type="AlphaFoldDB" id="A0AAW1SWP0"/>
<comment type="caution">
    <text evidence="2">The sequence shown here is derived from an EMBL/GenBank/DDBJ whole genome shotgun (WGS) entry which is preliminary data.</text>
</comment>
<organism evidence="2 3">
    <name type="scientific">Apatococcus fuscideae</name>
    <dbReference type="NCBI Taxonomy" id="2026836"/>
    <lineage>
        <taxon>Eukaryota</taxon>
        <taxon>Viridiplantae</taxon>
        <taxon>Chlorophyta</taxon>
        <taxon>core chlorophytes</taxon>
        <taxon>Trebouxiophyceae</taxon>
        <taxon>Chlorellales</taxon>
        <taxon>Chlorellaceae</taxon>
        <taxon>Apatococcus</taxon>
    </lineage>
</organism>
<accession>A0AAW1SWP0</accession>
<evidence type="ECO:0000256" key="1">
    <source>
        <dbReference type="SAM" id="MobiDB-lite"/>
    </source>
</evidence>
<feature type="region of interest" description="Disordered" evidence="1">
    <location>
        <begin position="93"/>
        <end position="116"/>
    </location>
</feature>
<dbReference type="Proteomes" id="UP001485043">
    <property type="component" value="Unassembled WGS sequence"/>
</dbReference>
<evidence type="ECO:0000313" key="2">
    <source>
        <dbReference type="EMBL" id="KAK9860445.1"/>
    </source>
</evidence>
<dbReference type="EMBL" id="JALJOV010000835">
    <property type="protein sequence ID" value="KAK9860445.1"/>
    <property type="molecule type" value="Genomic_DNA"/>
</dbReference>
<proteinExistence type="predicted"/>
<reference evidence="2 3" key="1">
    <citation type="journal article" date="2024" name="Nat. Commun.">
        <title>Phylogenomics reveals the evolutionary origins of lichenization in chlorophyte algae.</title>
        <authorList>
            <person name="Puginier C."/>
            <person name="Libourel C."/>
            <person name="Otte J."/>
            <person name="Skaloud P."/>
            <person name="Haon M."/>
            <person name="Grisel S."/>
            <person name="Petersen M."/>
            <person name="Berrin J.G."/>
            <person name="Delaux P.M."/>
            <person name="Dal Grande F."/>
            <person name="Keller J."/>
        </authorList>
    </citation>
    <scope>NUCLEOTIDE SEQUENCE [LARGE SCALE GENOMIC DNA]</scope>
    <source>
        <strain evidence="2 3">SAG 2523</strain>
    </source>
</reference>
<gene>
    <name evidence="2" type="ORF">WJX84_012381</name>
</gene>
<keyword evidence="3" id="KW-1185">Reference proteome</keyword>